<feature type="transmembrane region" description="Helical" evidence="1">
    <location>
        <begin position="6"/>
        <end position="24"/>
    </location>
</feature>
<dbReference type="HOGENOM" id="CLU_2725667_0_0_1"/>
<keyword evidence="1" id="KW-1133">Transmembrane helix</keyword>
<reference evidence="2 3" key="1">
    <citation type="journal article" date="2014" name="Genome Biol.">
        <title>Transcriptome and methylome profiling reveals relics of genome dominance in the mesopolyploid Brassica oleracea.</title>
        <authorList>
            <person name="Parkin I.A."/>
            <person name="Koh C."/>
            <person name="Tang H."/>
            <person name="Robinson S.J."/>
            <person name="Kagale S."/>
            <person name="Clarke W.E."/>
            <person name="Town C.D."/>
            <person name="Nixon J."/>
            <person name="Krishnakumar V."/>
            <person name="Bidwell S.L."/>
            <person name="Denoeud F."/>
            <person name="Belcram H."/>
            <person name="Links M.G."/>
            <person name="Just J."/>
            <person name="Clarke C."/>
            <person name="Bender T."/>
            <person name="Huebert T."/>
            <person name="Mason A.S."/>
            <person name="Pires J.C."/>
            <person name="Barker G."/>
            <person name="Moore J."/>
            <person name="Walley P.G."/>
            <person name="Manoli S."/>
            <person name="Batley J."/>
            <person name="Edwards D."/>
            <person name="Nelson M.N."/>
            <person name="Wang X."/>
            <person name="Paterson A.H."/>
            <person name="King G."/>
            <person name="Bancroft I."/>
            <person name="Chalhoub B."/>
            <person name="Sharpe A.G."/>
        </authorList>
    </citation>
    <scope>NUCLEOTIDE SEQUENCE</scope>
    <source>
        <strain evidence="2 3">cv. TO1000</strain>
    </source>
</reference>
<dbReference type="AlphaFoldDB" id="A0A0D3AMQ9"/>
<dbReference type="EnsemblPlants" id="Bo2g047690.1">
    <property type="protein sequence ID" value="Bo2g047690.1"/>
    <property type="gene ID" value="Bo2g047690"/>
</dbReference>
<keyword evidence="1" id="KW-0472">Membrane</keyword>
<dbReference type="Gramene" id="Bo2g047690.1">
    <property type="protein sequence ID" value="Bo2g047690.1"/>
    <property type="gene ID" value="Bo2g047690"/>
</dbReference>
<reference evidence="2" key="2">
    <citation type="submission" date="2015-03" db="UniProtKB">
        <authorList>
            <consortium name="EnsemblPlants"/>
        </authorList>
    </citation>
    <scope>IDENTIFICATION</scope>
</reference>
<organism evidence="2 3">
    <name type="scientific">Brassica oleracea var. oleracea</name>
    <dbReference type="NCBI Taxonomy" id="109376"/>
    <lineage>
        <taxon>Eukaryota</taxon>
        <taxon>Viridiplantae</taxon>
        <taxon>Streptophyta</taxon>
        <taxon>Embryophyta</taxon>
        <taxon>Tracheophyta</taxon>
        <taxon>Spermatophyta</taxon>
        <taxon>Magnoliopsida</taxon>
        <taxon>eudicotyledons</taxon>
        <taxon>Gunneridae</taxon>
        <taxon>Pentapetalae</taxon>
        <taxon>rosids</taxon>
        <taxon>malvids</taxon>
        <taxon>Brassicales</taxon>
        <taxon>Brassicaceae</taxon>
        <taxon>Brassiceae</taxon>
        <taxon>Brassica</taxon>
    </lineage>
</organism>
<name>A0A0D3AMQ9_BRAOL</name>
<sequence>MVSFTISLVYFSYYVGWIILANKYRNRTLAITLIDLYIHLELEVWREQEQVLLSRYWTVIRHFKRIDFLYFS</sequence>
<evidence type="ECO:0000256" key="1">
    <source>
        <dbReference type="SAM" id="Phobius"/>
    </source>
</evidence>
<evidence type="ECO:0000313" key="2">
    <source>
        <dbReference type="EnsemblPlants" id="Bo2g047690.1"/>
    </source>
</evidence>
<keyword evidence="1" id="KW-0812">Transmembrane</keyword>
<evidence type="ECO:0000313" key="3">
    <source>
        <dbReference type="Proteomes" id="UP000032141"/>
    </source>
</evidence>
<protein>
    <submittedName>
        <fullName evidence="2">Uncharacterized protein</fullName>
    </submittedName>
</protein>
<dbReference type="Proteomes" id="UP000032141">
    <property type="component" value="Chromosome C2"/>
</dbReference>
<accession>A0A0D3AMQ9</accession>
<keyword evidence="3" id="KW-1185">Reference proteome</keyword>
<proteinExistence type="predicted"/>